<proteinExistence type="predicted"/>
<evidence type="ECO:0000313" key="5">
    <source>
        <dbReference type="EMBL" id="MBB5159999.1"/>
    </source>
</evidence>
<dbReference type="GO" id="GO:0046872">
    <property type="term" value="F:metal ion binding"/>
    <property type="evidence" value="ECO:0007669"/>
    <property type="project" value="UniProtKB-KW"/>
</dbReference>
<organism evidence="5 6">
    <name type="scientific">Saccharopolyspora phatthalungensis</name>
    <dbReference type="NCBI Taxonomy" id="664693"/>
    <lineage>
        <taxon>Bacteria</taxon>
        <taxon>Bacillati</taxon>
        <taxon>Actinomycetota</taxon>
        <taxon>Actinomycetes</taxon>
        <taxon>Pseudonocardiales</taxon>
        <taxon>Pseudonocardiaceae</taxon>
        <taxon>Saccharopolyspora</taxon>
    </lineage>
</organism>
<evidence type="ECO:0000256" key="3">
    <source>
        <dbReference type="ARBA" id="ARBA00022833"/>
    </source>
</evidence>
<dbReference type="RefSeq" id="WP_184733125.1">
    <property type="nucleotide sequence ID" value="NZ_JACHIW010000004.1"/>
</dbReference>
<dbReference type="InterPro" id="IPR013149">
    <property type="entry name" value="ADH-like_C"/>
</dbReference>
<accession>A0A840QKG4</accession>
<dbReference type="InterPro" id="IPR036291">
    <property type="entry name" value="NAD(P)-bd_dom_sf"/>
</dbReference>
<keyword evidence="2" id="KW-0479">Metal-binding</keyword>
<dbReference type="GO" id="GO:0016491">
    <property type="term" value="F:oxidoreductase activity"/>
    <property type="evidence" value="ECO:0007669"/>
    <property type="project" value="InterPro"/>
</dbReference>
<dbReference type="EMBL" id="JACHIW010000004">
    <property type="protein sequence ID" value="MBB5159999.1"/>
    <property type="molecule type" value="Genomic_DNA"/>
</dbReference>
<comment type="caution">
    <text evidence="5">The sequence shown here is derived from an EMBL/GenBank/DDBJ whole genome shotgun (WGS) entry which is preliminary data.</text>
</comment>
<dbReference type="InterPro" id="IPR020843">
    <property type="entry name" value="ER"/>
</dbReference>
<dbReference type="Gene3D" id="3.40.50.720">
    <property type="entry name" value="NAD(P)-binding Rossmann-like Domain"/>
    <property type="match status" value="1"/>
</dbReference>
<dbReference type="PANTHER" id="PTHR42813:SF2">
    <property type="entry name" value="DEHYDROGENASE, ZINC-CONTAINING, PUTATIVE (AFU_ORTHOLOGUE AFUA_2G02810)-RELATED"/>
    <property type="match status" value="1"/>
</dbReference>
<dbReference type="InterPro" id="IPR013154">
    <property type="entry name" value="ADH-like_N"/>
</dbReference>
<dbReference type="SUPFAM" id="SSF51735">
    <property type="entry name" value="NAD(P)-binding Rossmann-fold domains"/>
    <property type="match status" value="1"/>
</dbReference>
<evidence type="ECO:0000313" key="6">
    <source>
        <dbReference type="Proteomes" id="UP000584374"/>
    </source>
</evidence>
<dbReference type="AlphaFoldDB" id="A0A840QKG4"/>
<evidence type="ECO:0000259" key="4">
    <source>
        <dbReference type="SMART" id="SM00829"/>
    </source>
</evidence>
<dbReference type="SUPFAM" id="SSF50129">
    <property type="entry name" value="GroES-like"/>
    <property type="match status" value="1"/>
</dbReference>
<dbReference type="SMART" id="SM00829">
    <property type="entry name" value="PKS_ER"/>
    <property type="match status" value="1"/>
</dbReference>
<feature type="domain" description="Enoyl reductase (ER)" evidence="4">
    <location>
        <begin position="9"/>
        <end position="339"/>
    </location>
</feature>
<evidence type="ECO:0000256" key="1">
    <source>
        <dbReference type="ARBA" id="ARBA00001947"/>
    </source>
</evidence>
<protein>
    <recommendedName>
        <fullName evidence="4">Enoyl reductase (ER) domain-containing protein</fullName>
    </recommendedName>
</protein>
<sequence length="341" mass="35246">MRAIVRESGNVRVSDLPDPEIKEPTDAVVRVVLAAVCGTDLWGYRSGEAILPGPRAGHEFLGVIEDIGKDVAGLRRGDVVLAPFWYSDGTCDACQDGLSTSCRSGGMWGGENDGGQGEAVRVPFADANLTRLPLTVGDERLPALLTLTDVMATGTHGVRAAAVRQGSTVAVVGDGAVGLCAVLAARRAGAEQIILLGSHQSRLSVGAGFGATSIVSERGAEAGARVRELTNGRGAHCVVECVGVQSSIDTALDVVRDGGSIAMIGAPHFTINDVSPIFLRNLTLSGGLTPVREVAPTLLADVLSGDLDPSPVFDMTVDLDGIPDAYQAMADRTAIKALARL</sequence>
<dbReference type="Gene3D" id="3.90.180.10">
    <property type="entry name" value="Medium-chain alcohol dehydrogenases, catalytic domain"/>
    <property type="match status" value="1"/>
</dbReference>
<keyword evidence="3" id="KW-0862">Zinc</keyword>
<gene>
    <name evidence="5" type="ORF">BJ970_007600</name>
</gene>
<dbReference type="InterPro" id="IPR011032">
    <property type="entry name" value="GroES-like_sf"/>
</dbReference>
<comment type="cofactor">
    <cofactor evidence="1">
        <name>Zn(2+)</name>
        <dbReference type="ChEBI" id="CHEBI:29105"/>
    </cofactor>
</comment>
<dbReference type="Pfam" id="PF00107">
    <property type="entry name" value="ADH_zinc_N"/>
    <property type="match status" value="1"/>
</dbReference>
<dbReference type="Proteomes" id="UP000584374">
    <property type="component" value="Unassembled WGS sequence"/>
</dbReference>
<dbReference type="PANTHER" id="PTHR42813">
    <property type="entry name" value="ZINC-TYPE ALCOHOL DEHYDROGENASE-LIKE"/>
    <property type="match status" value="1"/>
</dbReference>
<dbReference type="Pfam" id="PF08240">
    <property type="entry name" value="ADH_N"/>
    <property type="match status" value="1"/>
</dbReference>
<reference evidence="5 6" key="1">
    <citation type="submission" date="2020-08" db="EMBL/GenBank/DDBJ databases">
        <title>Sequencing the genomes of 1000 actinobacteria strains.</title>
        <authorList>
            <person name="Klenk H.-P."/>
        </authorList>
    </citation>
    <scope>NUCLEOTIDE SEQUENCE [LARGE SCALE GENOMIC DNA]</scope>
    <source>
        <strain evidence="5 6">DSM 45584</strain>
    </source>
</reference>
<evidence type="ECO:0000256" key="2">
    <source>
        <dbReference type="ARBA" id="ARBA00022723"/>
    </source>
</evidence>
<keyword evidence="6" id="KW-1185">Reference proteome</keyword>
<name>A0A840QKG4_9PSEU</name>